<accession>A0ABP7T3U9</accession>
<dbReference type="EMBL" id="BAABDJ010000049">
    <property type="protein sequence ID" value="GAA4020426.1"/>
    <property type="molecule type" value="Genomic_DNA"/>
</dbReference>
<evidence type="ECO:0000313" key="2">
    <source>
        <dbReference type="Proteomes" id="UP001500567"/>
    </source>
</evidence>
<name>A0ABP7T3U9_9BACT</name>
<proteinExistence type="predicted"/>
<dbReference type="Proteomes" id="UP001500567">
    <property type="component" value="Unassembled WGS sequence"/>
</dbReference>
<reference evidence="2" key="1">
    <citation type="journal article" date="2019" name="Int. J. Syst. Evol. Microbiol.">
        <title>The Global Catalogue of Microorganisms (GCM) 10K type strain sequencing project: providing services to taxonomists for standard genome sequencing and annotation.</title>
        <authorList>
            <consortium name="The Broad Institute Genomics Platform"/>
            <consortium name="The Broad Institute Genome Sequencing Center for Infectious Disease"/>
            <person name="Wu L."/>
            <person name="Ma J."/>
        </authorList>
    </citation>
    <scope>NUCLEOTIDE SEQUENCE [LARGE SCALE GENOMIC DNA]</scope>
    <source>
        <strain evidence="2">JCM 17224</strain>
    </source>
</reference>
<evidence type="ECO:0000313" key="1">
    <source>
        <dbReference type="EMBL" id="GAA4020426.1"/>
    </source>
</evidence>
<organism evidence="1 2">
    <name type="scientific">Hymenobacter fastidiosus</name>
    <dbReference type="NCBI Taxonomy" id="486264"/>
    <lineage>
        <taxon>Bacteria</taxon>
        <taxon>Pseudomonadati</taxon>
        <taxon>Bacteroidota</taxon>
        <taxon>Cytophagia</taxon>
        <taxon>Cytophagales</taxon>
        <taxon>Hymenobacteraceae</taxon>
        <taxon>Hymenobacter</taxon>
    </lineage>
</organism>
<gene>
    <name evidence="1" type="ORF">GCM10022408_38090</name>
</gene>
<protein>
    <submittedName>
        <fullName evidence="1">Uncharacterized protein</fullName>
    </submittedName>
</protein>
<keyword evidence="2" id="KW-1185">Reference proteome</keyword>
<comment type="caution">
    <text evidence="1">The sequence shown here is derived from an EMBL/GenBank/DDBJ whole genome shotgun (WGS) entry which is preliminary data.</text>
</comment>
<sequence length="849" mass="93701">MEPLRQRWALDAVPLTEFEWLNAALLVRHRQQCASDRPKPLFVALPAHGEDLSAGLRMAATAAWLAGHEPPVGAATPYLKPGDHVLHDETIWKVEAAPDQAGKVSLRRVSDNRARTVVAADCRKLAAPFEFAGLLDDNRAGFRYVQYQAWLEKLLAGTRQAQRLFRMADKDSLPRPHDGLTILVAPPDAFRHFEEAVLQKVPGLPLCWTRRTNGISSKQVWGLPFAASINVVASLTEALELRKQARFANIKNWHLSVVGKAAVGNSLKVAQLVQAYEGRHWASLTFWGPDLGVGETPGCVVWPWSRTETQGPRHRPDPVQLTAVPLSAPPAPDLATLVAAVRQVLDALGQVTEAAPLPVRLPLVWHLLHRCLRYPLPPAGTNSDARAYLAELSRKVAECLDSEELEDAFDDANRWRDLKPARAALQAAFSDLLAYFQQHSPKYDTLRELATEALDEGRSVVLVADRETLTATQAVWRGVRGVEVLPLLNGPDNVRQRLRKSLFAANTVLLVPFLFNRDQLAELQTAPCPVQLVLLASVEDGLYARTLASLRQQEQAQLRAGGRASVLGLSYEQLVPDTGAIGSGGTSPGGSNGKDCTAPGQLDYFDELYAVGEARYTSERQRGRASGQLFTLAFADGYRTELDGHTRVLRREPGETVVSTTDLVPCQVDELQDGDRVIFYENDQPKLIAQILRQHDRNGLVRRIDQASAVWQEALQQLAAHYPSTSALYAALRVRGGLDVGPQTLRSYLDGKRRFPGDPTTLPALQKLARHVDLLDCRLLQLGEAEEVRHCRSKFHQLSIALGKGLSDEVLRYRLTGAKGSLLSKLEPDTLELVLLSAVERTVYRISPR</sequence>